<dbReference type="EMBL" id="JAJSOF020000038">
    <property type="protein sequence ID" value="KAJ4427521.1"/>
    <property type="molecule type" value="Genomic_DNA"/>
</dbReference>
<dbReference type="PANTHER" id="PTHR47326">
    <property type="entry name" value="TRANSPOSABLE ELEMENT TC3 TRANSPOSASE-LIKE PROTEIN"/>
    <property type="match status" value="1"/>
</dbReference>
<evidence type="ECO:0000313" key="2">
    <source>
        <dbReference type="EMBL" id="KAJ4427521.1"/>
    </source>
</evidence>
<evidence type="ECO:0000256" key="1">
    <source>
        <dbReference type="SAM" id="MobiDB-lite"/>
    </source>
</evidence>
<sequence>MDNSVLDGVSNGKKYTSETFFCSGLIEEQRQRRRLETFVPSEKALQENFDLLFQYTSPRTQIPLEEGKSSMEEEAGTSEDAVWGAGAQTERTTSEGSPRRASENTTRRSDCGSTGKVSAMHDVIRLLIPALYKNQSDSLMAADGDCHHLCKLMAPVRHRWSINDVIGGIRNTVMPSDCSPPRNDLTTGRRAKSAVVRRGSCARICFLGHVLWRREERRESDSGREGRNPENSGGAIFWTSVEISSIVLSRNYGLVIKAETQHGGGRRTSEEMVANVQAVYERRPRKSLRRALRELQVPKSTFQRIVHKRLKLYAYRVQLMQLLEPGDEPKRVEFANTMLDRLGADPHLTQLVFFLWGYVKDKVYAITVRDLRDLRECIIEAIESIPEDMFQRAWQEIVHRLDIVTVTAGAHVEI</sequence>
<dbReference type="Proteomes" id="UP001148838">
    <property type="component" value="Unassembled WGS sequence"/>
</dbReference>
<protein>
    <submittedName>
        <fullName evidence="2">Uncharacterized protein</fullName>
    </submittedName>
</protein>
<dbReference type="PANTHER" id="PTHR47326:SF1">
    <property type="entry name" value="HTH PSQ-TYPE DOMAIN-CONTAINING PROTEIN"/>
    <property type="match status" value="1"/>
</dbReference>
<dbReference type="Gene3D" id="3.30.420.10">
    <property type="entry name" value="Ribonuclease H-like superfamily/Ribonuclease H"/>
    <property type="match status" value="1"/>
</dbReference>
<proteinExistence type="predicted"/>
<reference evidence="2 3" key="1">
    <citation type="journal article" date="2022" name="Allergy">
        <title>Genome assembly and annotation of Periplaneta americana reveal a comprehensive cockroach allergen profile.</title>
        <authorList>
            <person name="Wang L."/>
            <person name="Xiong Q."/>
            <person name="Saelim N."/>
            <person name="Wang L."/>
            <person name="Nong W."/>
            <person name="Wan A.T."/>
            <person name="Shi M."/>
            <person name="Liu X."/>
            <person name="Cao Q."/>
            <person name="Hui J.H.L."/>
            <person name="Sookrung N."/>
            <person name="Leung T.F."/>
            <person name="Tungtrongchitr A."/>
            <person name="Tsui S.K.W."/>
        </authorList>
    </citation>
    <scope>NUCLEOTIDE SEQUENCE [LARGE SCALE GENOMIC DNA]</scope>
    <source>
        <strain evidence="2">PWHHKU_190912</strain>
    </source>
</reference>
<name>A0ABQ8S153_PERAM</name>
<evidence type="ECO:0000313" key="3">
    <source>
        <dbReference type="Proteomes" id="UP001148838"/>
    </source>
</evidence>
<gene>
    <name evidence="2" type="ORF">ANN_25169</name>
</gene>
<accession>A0ABQ8S153</accession>
<organism evidence="2 3">
    <name type="scientific">Periplaneta americana</name>
    <name type="common">American cockroach</name>
    <name type="synonym">Blatta americana</name>
    <dbReference type="NCBI Taxonomy" id="6978"/>
    <lineage>
        <taxon>Eukaryota</taxon>
        <taxon>Metazoa</taxon>
        <taxon>Ecdysozoa</taxon>
        <taxon>Arthropoda</taxon>
        <taxon>Hexapoda</taxon>
        <taxon>Insecta</taxon>
        <taxon>Pterygota</taxon>
        <taxon>Neoptera</taxon>
        <taxon>Polyneoptera</taxon>
        <taxon>Dictyoptera</taxon>
        <taxon>Blattodea</taxon>
        <taxon>Blattoidea</taxon>
        <taxon>Blattidae</taxon>
        <taxon>Blattinae</taxon>
        <taxon>Periplaneta</taxon>
    </lineage>
</organism>
<keyword evidence="3" id="KW-1185">Reference proteome</keyword>
<feature type="region of interest" description="Disordered" evidence="1">
    <location>
        <begin position="64"/>
        <end position="114"/>
    </location>
</feature>
<feature type="compositionally biased region" description="Basic and acidic residues" evidence="1">
    <location>
        <begin position="97"/>
        <end position="110"/>
    </location>
</feature>
<dbReference type="InterPro" id="IPR036397">
    <property type="entry name" value="RNaseH_sf"/>
</dbReference>
<comment type="caution">
    <text evidence="2">The sequence shown here is derived from an EMBL/GenBank/DDBJ whole genome shotgun (WGS) entry which is preliminary data.</text>
</comment>